<accession>A0ABW2KLE4</accession>
<protein>
    <submittedName>
        <fullName evidence="2">Uncharacterized protein</fullName>
    </submittedName>
</protein>
<evidence type="ECO:0000313" key="2">
    <source>
        <dbReference type="EMBL" id="MFC7330779.1"/>
    </source>
</evidence>
<evidence type="ECO:0000313" key="3">
    <source>
        <dbReference type="Proteomes" id="UP001596540"/>
    </source>
</evidence>
<evidence type="ECO:0000256" key="1">
    <source>
        <dbReference type="SAM" id="MobiDB-lite"/>
    </source>
</evidence>
<dbReference type="RefSeq" id="WP_379873426.1">
    <property type="nucleotide sequence ID" value="NZ_JBHTBH010000014.1"/>
</dbReference>
<name>A0ABW2KLE4_9ACTN</name>
<gene>
    <name evidence="2" type="ORF">ACFQRF_23890</name>
</gene>
<dbReference type="Proteomes" id="UP001596540">
    <property type="component" value="Unassembled WGS sequence"/>
</dbReference>
<dbReference type="EMBL" id="JBHTBH010000014">
    <property type="protein sequence ID" value="MFC7330779.1"/>
    <property type="molecule type" value="Genomic_DNA"/>
</dbReference>
<proteinExistence type="predicted"/>
<feature type="region of interest" description="Disordered" evidence="1">
    <location>
        <begin position="43"/>
        <end position="62"/>
    </location>
</feature>
<feature type="compositionally biased region" description="Basic and acidic residues" evidence="1">
    <location>
        <begin position="46"/>
        <end position="62"/>
    </location>
</feature>
<sequence length="104" mass="11312">MPDVSMQPKLTDDARKAVAAYASALFRGYGTGEQWLIVAAVSPGGRSEKQKTKDDEEYSEEKVQLRVDDLEVVTGPHADAARKALDAARYERLTAGTLLEDLTG</sequence>
<organism evidence="2 3">
    <name type="scientific">Marinactinospora rubrisoli</name>
    <dbReference type="NCBI Taxonomy" id="2715399"/>
    <lineage>
        <taxon>Bacteria</taxon>
        <taxon>Bacillati</taxon>
        <taxon>Actinomycetota</taxon>
        <taxon>Actinomycetes</taxon>
        <taxon>Streptosporangiales</taxon>
        <taxon>Nocardiopsidaceae</taxon>
        <taxon>Marinactinospora</taxon>
    </lineage>
</organism>
<comment type="caution">
    <text evidence="2">The sequence shown here is derived from an EMBL/GenBank/DDBJ whole genome shotgun (WGS) entry which is preliminary data.</text>
</comment>
<reference evidence="3" key="1">
    <citation type="journal article" date="2019" name="Int. J. Syst. Evol. Microbiol.">
        <title>The Global Catalogue of Microorganisms (GCM) 10K type strain sequencing project: providing services to taxonomists for standard genome sequencing and annotation.</title>
        <authorList>
            <consortium name="The Broad Institute Genomics Platform"/>
            <consortium name="The Broad Institute Genome Sequencing Center for Infectious Disease"/>
            <person name="Wu L."/>
            <person name="Ma J."/>
        </authorList>
    </citation>
    <scope>NUCLEOTIDE SEQUENCE [LARGE SCALE GENOMIC DNA]</scope>
    <source>
        <strain evidence="3">CGMCC 4.7382</strain>
    </source>
</reference>
<keyword evidence="3" id="KW-1185">Reference proteome</keyword>